<keyword evidence="4" id="KW-1185">Reference proteome</keyword>
<sequence>MRTHGTTGSSRRRTFWIGAAAAVVLGLGSTALAAAATGGFDRTSAAAGCRPPALTGSVVRVTVTDMGSMMTDGTMMGGARFGDAGRMAVIDNPQAVPAGAVSLWVANVGMRAHEILVLPLAAGRGAGERAVGADGRVDESSSLGESSRSCAEGAGDGIAPGATGWVTLTLATGRYELLCNIPGHYAAGAYTELDVN</sequence>
<gene>
    <name evidence="3" type="ORF">KGA66_09320</name>
</gene>
<reference evidence="3" key="1">
    <citation type="submission" date="2021-04" db="EMBL/GenBank/DDBJ databases">
        <title>Genome based classification of Actinospica acidithermotolerans sp. nov., an actinobacterium isolated from an Indonesian hot spring.</title>
        <authorList>
            <person name="Kusuma A.B."/>
            <person name="Putra K.E."/>
            <person name="Nafisah S."/>
            <person name="Loh J."/>
            <person name="Nouioui I."/>
            <person name="Goodfellow M."/>
        </authorList>
    </citation>
    <scope>NUCLEOTIDE SEQUENCE</scope>
    <source>
        <strain evidence="3">DSM 45618</strain>
    </source>
</reference>
<dbReference type="InterPro" id="IPR008972">
    <property type="entry name" value="Cupredoxin"/>
</dbReference>
<proteinExistence type="predicted"/>
<protein>
    <submittedName>
        <fullName evidence="3">Uncharacterized protein</fullName>
    </submittedName>
</protein>
<comment type="caution">
    <text evidence="3">The sequence shown here is derived from an EMBL/GenBank/DDBJ whole genome shotgun (WGS) entry which is preliminary data.</text>
</comment>
<organism evidence="3 4">
    <name type="scientific">Actinocrinis puniceicyclus</name>
    <dbReference type="NCBI Taxonomy" id="977794"/>
    <lineage>
        <taxon>Bacteria</taxon>
        <taxon>Bacillati</taxon>
        <taxon>Actinomycetota</taxon>
        <taxon>Actinomycetes</taxon>
        <taxon>Catenulisporales</taxon>
        <taxon>Actinospicaceae</taxon>
        <taxon>Actinocrinis</taxon>
    </lineage>
</organism>
<keyword evidence="2" id="KW-0732">Signal</keyword>
<name>A0A8J7WLY7_9ACTN</name>
<evidence type="ECO:0000256" key="2">
    <source>
        <dbReference type="SAM" id="SignalP"/>
    </source>
</evidence>
<dbReference type="AlphaFoldDB" id="A0A8J7WLY7"/>
<dbReference type="Proteomes" id="UP000677913">
    <property type="component" value="Unassembled WGS sequence"/>
</dbReference>
<accession>A0A8J7WLY7</accession>
<dbReference type="Gene3D" id="2.60.40.420">
    <property type="entry name" value="Cupredoxins - blue copper proteins"/>
    <property type="match status" value="1"/>
</dbReference>
<feature type="region of interest" description="Disordered" evidence="1">
    <location>
        <begin position="132"/>
        <end position="155"/>
    </location>
</feature>
<dbReference type="EMBL" id="JAGSXH010000023">
    <property type="protein sequence ID" value="MBS2963245.1"/>
    <property type="molecule type" value="Genomic_DNA"/>
</dbReference>
<evidence type="ECO:0000313" key="3">
    <source>
        <dbReference type="EMBL" id="MBS2963245.1"/>
    </source>
</evidence>
<dbReference type="SUPFAM" id="SSF49503">
    <property type="entry name" value="Cupredoxins"/>
    <property type="match status" value="1"/>
</dbReference>
<evidence type="ECO:0000313" key="4">
    <source>
        <dbReference type="Proteomes" id="UP000677913"/>
    </source>
</evidence>
<evidence type="ECO:0000256" key="1">
    <source>
        <dbReference type="SAM" id="MobiDB-lite"/>
    </source>
</evidence>
<feature type="compositionally biased region" description="Low complexity" evidence="1">
    <location>
        <begin position="132"/>
        <end position="149"/>
    </location>
</feature>
<feature type="chain" id="PRO_5035270699" evidence="2">
    <location>
        <begin position="34"/>
        <end position="196"/>
    </location>
</feature>
<feature type="signal peptide" evidence="2">
    <location>
        <begin position="1"/>
        <end position="33"/>
    </location>
</feature>
<dbReference type="RefSeq" id="WP_211466761.1">
    <property type="nucleotide sequence ID" value="NZ_JAGSXH010000023.1"/>
</dbReference>